<dbReference type="EC" id="3.4.22.71" evidence="2"/>
<sequence>MKEKARKVLIIALCLVAVVCAGYLIWYYAMAGKVNDSYDKAKKTAEIPKESPIVSEDGNKADIPIDFSALQEANPEVYAWIRIEDTNIDYPILQSAEDDNYYLDHTWEGVSASQGAIFTQSCNSTDFTDFNTIIYGHQMGEGNNTMFHNLGNYLDEGYMEEHPEVVIYTPERIFTYRIFAAVVYDDRHLGHYYNYILDADKQSFIDSLYNARDLRNIYRDDVNVTTEDRVITLSTCISTESEHRLLIGAVLTDEK</sequence>
<dbReference type="InterPro" id="IPR023365">
    <property type="entry name" value="Sortase_dom-sf"/>
</dbReference>
<dbReference type="Proteomes" id="UP001299546">
    <property type="component" value="Unassembled WGS sequence"/>
</dbReference>
<dbReference type="GO" id="GO:0016787">
    <property type="term" value="F:hydrolase activity"/>
    <property type="evidence" value="ECO:0007669"/>
    <property type="project" value="UniProtKB-KW"/>
</dbReference>
<evidence type="ECO:0000313" key="2">
    <source>
        <dbReference type="EMBL" id="MCB7386249.1"/>
    </source>
</evidence>
<dbReference type="EMBL" id="JAJCIS010000001">
    <property type="protein sequence ID" value="MCB7386249.1"/>
    <property type="molecule type" value="Genomic_DNA"/>
</dbReference>
<proteinExistence type="predicted"/>
<evidence type="ECO:0000256" key="1">
    <source>
        <dbReference type="ARBA" id="ARBA00022801"/>
    </source>
</evidence>
<organism evidence="2 3">
    <name type="scientific">Bariatricus massiliensis</name>
    <dbReference type="NCBI Taxonomy" id="1745713"/>
    <lineage>
        <taxon>Bacteria</taxon>
        <taxon>Bacillati</taxon>
        <taxon>Bacillota</taxon>
        <taxon>Clostridia</taxon>
        <taxon>Lachnospirales</taxon>
        <taxon>Lachnospiraceae</taxon>
        <taxon>Bariatricus</taxon>
    </lineage>
</organism>
<gene>
    <name evidence="2" type="primary">srtB</name>
    <name evidence="2" type="ORF">LIZ65_03015</name>
</gene>
<dbReference type="CDD" id="cd05826">
    <property type="entry name" value="Sortase_B"/>
    <property type="match status" value="1"/>
</dbReference>
<dbReference type="NCBIfam" id="TIGR03064">
    <property type="entry name" value="sortase_srtB"/>
    <property type="match status" value="1"/>
</dbReference>
<dbReference type="Pfam" id="PF04203">
    <property type="entry name" value="Sortase"/>
    <property type="match status" value="1"/>
</dbReference>
<keyword evidence="1 2" id="KW-0378">Hydrolase</keyword>
<name>A0ABS8DCV4_9FIRM</name>
<reference evidence="2 3" key="1">
    <citation type="submission" date="2021-10" db="EMBL/GenBank/DDBJ databases">
        <title>Collection of gut derived symbiotic bacterial strains cultured from healthy donors.</title>
        <authorList>
            <person name="Lin H."/>
            <person name="Littmann E."/>
            <person name="Kohout C."/>
            <person name="Pamer E.G."/>
        </authorList>
    </citation>
    <scope>NUCLEOTIDE SEQUENCE [LARGE SCALE GENOMIC DNA]</scope>
    <source>
        <strain evidence="2 3">DFI.1.165</strain>
    </source>
</reference>
<keyword evidence="3" id="KW-1185">Reference proteome</keyword>
<dbReference type="InterPro" id="IPR005754">
    <property type="entry name" value="Sortase"/>
</dbReference>
<dbReference type="RefSeq" id="WP_066732525.1">
    <property type="nucleotide sequence ID" value="NZ_JAJCIQ010000001.1"/>
</dbReference>
<protein>
    <submittedName>
        <fullName evidence="2">Class B sortase</fullName>
        <ecNumber evidence="2">3.4.22.71</ecNumber>
    </submittedName>
</protein>
<dbReference type="SUPFAM" id="SSF63817">
    <property type="entry name" value="Sortase"/>
    <property type="match status" value="1"/>
</dbReference>
<comment type="caution">
    <text evidence="2">The sequence shown here is derived from an EMBL/GenBank/DDBJ whole genome shotgun (WGS) entry which is preliminary data.</text>
</comment>
<dbReference type="InterPro" id="IPR009835">
    <property type="entry name" value="SrtB"/>
</dbReference>
<dbReference type="Gene3D" id="2.40.260.10">
    <property type="entry name" value="Sortase"/>
    <property type="match status" value="1"/>
</dbReference>
<accession>A0ABS8DCV4</accession>
<evidence type="ECO:0000313" key="3">
    <source>
        <dbReference type="Proteomes" id="UP001299546"/>
    </source>
</evidence>